<keyword evidence="4" id="KW-0865">Zymogen</keyword>
<dbReference type="InterPro" id="IPR029055">
    <property type="entry name" value="Ntn_hydrolases_N"/>
</dbReference>
<evidence type="ECO:0000313" key="8">
    <source>
        <dbReference type="Proteomes" id="UP000067448"/>
    </source>
</evidence>
<name>A0A100JLN5_STRSC</name>
<dbReference type="SUPFAM" id="SSF56235">
    <property type="entry name" value="N-terminal nucleophile aminohydrolases (Ntn hydrolases)"/>
    <property type="match status" value="1"/>
</dbReference>
<feature type="region of interest" description="Disordered" evidence="5">
    <location>
        <begin position="210"/>
        <end position="229"/>
    </location>
</feature>
<dbReference type="Gene3D" id="1.10.1400.10">
    <property type="match status" value="1"/>
</dbReference>
<dbReference type="InterPro" id="IPR023343">
    <property type="entry name" value="Penicillin_amidase_dom1"/>
</dbReference>
<dbReference type="Gene3D" id="2.30.120.10">
    <property type="match status" value="1"/>
</dbReference>
<dbReference type="InterPro" id="IPR043147">
    <property type="entry name" value="Penicillin_amidase_A-knob"/>
</dbReference>
<dbReference type="Pfam" id="PF01804">
    <property type="entry name" value="Penicil_amidase"/>
    <property type="match status" value="1"/>
</dbReference>
<evidence type="ECO:0000256" key="5">
    <source>
        <dbReference type="SAM" id="MobiDB-lite"/>
    </source>
</evidence>
<dbReference type="EMBL" id="BCMM01000008">
    <property type="protein sequence ID" value="GAQ61819.1"/>
    <property type="molecule type" value="Genomic_DNA"/>
</dbReference>
<evidence type="ECO:0000256" key="6">
    <source>
        <dbReference type="SAM" id="SignalP"/>
    </source>
</evidence>
<dbReference type="PANTHER" id="PTHR34218">
    <property type="entry name" value="PEPTIDASE S45 PENICILLIN AMIDASE"/>
    <property type="match status" value="1"/>
</dbReference>
<evidence type="ECO:0000256" key="4">
    <source>
        <dbReference type="ARBA" id="ARBA00023145"/>
    </source>
</evidence>
<proteinExistence type="inferred from homology"/>
<comment type="similarity">
    <text evidence="1">Belongs to the peptidase S45 family.</text>
</comment>
<dbReference type="Gene3D" id="1.10.439.10">
    <property type="entry name" value="Penicillin Amidohydrolase, domain 1"/>
    <property type="match status" value="1"/>
</dbReference>
<organism evidence="7 8">
    <name type="scientific">Streptomyces scabiei</name>
    <dbReference type="NCBI Taxonomy" id="1930"/>
    <lineage>
        <taxon>Bacteria</taxon>
        <taxon>Bacillati</taxon>
        <taxon>Actinomycetota</taxon>
        <taxon>Actinomycetes</taxon>
        <taxon>Kitasatosporales</taxon>
        <taxon>Streptomycetaceae</taxon>
        <taxon>Streptomyces</taxon>
    </lineage>
</organism>
<feature type="chain" id="PRO_5007088539" evidence="6">
    <location>
        <begin position="32"/>
        <end position="817"/>
    </location>
</feature>
<evidence type="ECO:0000313" key="7">
    <source>
        <dbReference type="EMBL" id="GAQ61819.1"/>
    </source>
</evidence>
<dbReference type="Proteomes" id="UP000067448">
    <property type="component" value="Unassembled WGS sequence"/>
</dbReference>
<reference evidence="7 8" key="2">
    <citation type="journal article" date="2016" name="Genome Announc.">
        <title>Draft Genome Sequences of Streptomyces scabiei S58, Streptomyces turgidiscabies T45, and Streptomyces acidiscabies a10, the Pathogens of Potato Common Scab, Isolated in Japan.</title>
        <authorList>
            <person name="Tomihama T."/>
            <person name="Nishi Y."/>
            <person name="Sakai M."/>
            <person name="Ikenaga M."/>
            <person name="Okubo T."/>
            <person name="Ikeda S."/>
        </authorList>
    </citation>
    <scope>NUCLEOTIDE SEQUENCE [LARGE SCALE GENOMIC DNA]</scope>
    <source>
        <strain evidence="7 8">S58</strain>
    </source>
</reference>
<dbReference type="AlphaFoldDB" id="A0A100JLN5"/>
<gene>
    <name evidence="7" type="primary">aac_1</name>
    <name evidence="7" type="ORF">SsS58_02173</name>
</gene>
<protein>
    <submittedName>
        <fullName evidence="7">Aculeacin-A acylase</fullName>
    </submittedName>
</protein>
<feature type="signal peptide" evidence="6">
    <location>
        <begin position="1"/>
        <end position="31"/>
    </location>
</feature>
<dbReference type="InterPro" id="IPR043146">
    <property type="entry name" value="Penicillin_amidase_N_B-knob"/>
</dbReference>
<dbReference type="GO" id="GO:0016811">
    <property type="term" value="F:hydrolase activity, acting on carbon-nitrogen (but not peptide) bonds, in linear amides"/>
    <property type="evidence" value="ECO:0007669"/>
    <property type="project" value="InterPro"/>
</dbReference>
<dbReference type="GO" id="GO:0017000">
    <property type="term" value="P:antibiotic biosynthetic process"/>
    <property type="evidence" value="ECO:0007669"/>
    <property type="project" value="InterPro"/>
</dbReference>
<keyword evidence="2 6" id="KW-0732">Signal</keyword>
<dbReference type="Gene3D" id="3.60.20.10">
    <property type="entry name" value="Glutamine Phosphoribosylpyrophosphate, subunit 1, domain 1"/>
    <property type="match status" value="1"/>
</dbReference>
<evidence type="ECO:0000256" key="1">
    <source>
        <dbReference type="ARBA" id="ARBA00006586"/>
    </source>
</evidence>
<reference evidence="8" key="1">
    <citation type="submission" date="2015-11" db="EMBL/GenBank/DDBJ databases">
        <authorList>
            <consortium name="Cross-ministerial Strategic Innovation Promotion Program (SIP) consortium"/>
            <person name="Tomihama T."/>
            <person name="Ikenaga M."/>
            <person name="Sakai M."/>
            <person name="Okubo T."/>
            <person name="Ikeda S."/>
        </authorList>
    </citation>
    <scope>NUCLEOTIDE SEQUENCE [LARGE SCALE GENOMIC DNA]</scope>
    <source>
        <strain evidence="8">S58</strain>
    </source>
</reference>
<evidence type="ECO:0000256" key="3">
    <source>
        <dbReference type="ARBA" id="ARBA00022801"/>
    </source>
</evidence>
<keyword evidence="3" id="KW-0378">Hydrolase</keyword>
<dbReference type="InterPro" id="IPR002692">
    <property type="entry name" value="S45"/>
</dbReference>
<dbReference type="PANTHER" id="PTHR34218:SF3">
    <property type="entry name" value="ACYL-HOMOSERINE LACTONE ACYLASE PVDQ"/>
    <property type="match status" value="1"/>
</dbReference>
<reference evidence="8" key="3">
    <citation type="submission" date="2016-02" db="EMBL/GenBank/DDBJ databases">
        <title>Draft genome of pathogenic Streptomyces sp. in Japan.</title>
        <authorList>
            <person name="Tomihama T."/>
            <person name="Ikenaga M."/>
            <person name="Sakai M."/>
            <person name="Okubo T."/>
            <person name="Ikeda S."/>
        </authorList>
    </citation>
    <scope>NUCLEOTIDE SEQUENCE [LARGE SCALE GENOMIC DNA]</scope>
    <source>
        <strain evidence="8">S58</strain>
    </source>
</reference>
<evidence type="ECO:0000256" key="2">
    <source>
        <dbReference type="ARBA" id="ARBA00022729"/>
    </source>
</evidence>
<sequence length="817" mass="86834">MKHSKWRHRLGRSAVMAVVWGLALATLPAAASGQTRKVAAPGGLSATVRYTEYGVPHIKADDYAGLGYGQGYAVAKDNICLLADIYLTVSAQRSLYRGADGPTNAYGPARSNLVSDLYFQQINDSKVVESALAEPAPLGPGPEVRDIVRGYVSGYNRYLAETGPDGVSDPACRGATWLRPIKDIDVYRQFHALSTSGGGGRVIDAIVDARPPEPGSGPAARRGTAPRDETAVRSVIAGLGGRSQGNGSNAFAIGAEHTQNGRGLLLSNPHFAWSGAMRLWEAQLTVPGKMNVSGGTLLGVPLIRSGHTQNLAWSHTVSSAVPLGLYQLKPVPGDPTAYLVDGSPERMTRRTVAVRVRDADGKVRTVEKTLWSTRYGPVLSAVFGLRTDWTTDTAYALRDANVGNLRGLNTWFDLNRAQSTKDVQEALVRTQGMPWVNTVASEKSGKVLFSGVQVVPHITDELAARCNTALGKAIFPSTGLSVLDGARTACAWGRAADAVVPGLLGPASLPAHIRDDYASNSNDSAWLSNPRAPLTGYPRIVGTVGTERTGRTRMTLTALEERIAGRDGLPGRGFSRRTMGDLLFANRSKIAELVAADAARMCADLPGGRAPSATGTVDAAPACRALSQWDRRFTVDSRGALLFTRFWVKLLGRGAPPWRTPFDPADPMNTPRDLDTANPVVAAAFGDAVAELARLGIAPDAPLGRHQYVVRGGKKLPMHGGPAALGLINVQGHTWRDDTGYGDVEYGASLIQIVSFTDGDCPEVARLLASSQSGDPTSPHSADQTELYAKGQLTTGRFCESEIAASPELRTVELRTP</sequence>
<dbReference type="RefSeq" id="WP_063889266.1">
    <property type="nucleotide sequence ID" value="NZ_BCMM01000008.1"/>
</dbReference>
<comment type="caution">
    <text evidence="7">The sequence shown here is derived from an EMBL/GenBank/DDBJ whole genome shotgun (WGS) entry which is preliminary data.</text>
</comment>
<accession>A0A100JLN5</accession>